<gene>
    <name evidence="1" type="ORF">AVEN_199690_1</name>
</gene>
<comment type="caution">
    <text evidence="1">The sequence shown here is derived from an EMBL/GenBank/DDBJ whole genome shotgun (WGS) entry which is preliminary data.</text>
</comment>
<protein>
    <submittedName>
        <fullName evidence="1">Uncharacterized protein</fullName>
    </submittedName>
</protein>
<dbReference type="AlphaFoldDB" id="A0A4Y1ZVE8"/>
<reference evidence="1 2" key="1">
    <citation type="journal article" date="2019" name="Sci. Rep.">
        <title>Orb-weaving spider Araneus ventricosus genome elucidates the spidroin gene catalogue.</title>
        <authorList>
            <person name="Kono N."/>
            <person name="Nakamura H."/>
            <person name="Ohtoshi R."/>
            <person name="Moran D.A.P."/>
            <person name="Shinohara A."/>
            <person name="Yoshida Y."/>
            <person name="Fujiwara M."/>
            <person name="Mori M."/>
            <person name="Tomita M."/>
            <person name="Arakawa K."/>
        </authorList>
    </citation>
    <scope>NUCLEOTIDE SEQUENCE [LARGE SCALE GENOMIC DNA]</scope>
</reference>
<keyword evidence="2" id="KW-1185">Reference proteome</keyword>
<sequence>MVGATGIQASEIVVKYLVVKSVKKRWSFPQRYLQPTFYQPLKISMDVKTSMQKTWSNGWLLTRVSSKRLCRMKTSSEPSQMGFKTMMMATT</sequence>
<accession>A0A4Y1ZVE8</accession>
<dbReference type="EMBL" id="BGPR01078297">
    <property type="protein sequence ID" value="GBL69732.1"/>
    <property type="molecule type" value="Genomic_DNA"/>
</dbReference>
<dbReference type="Proteomes" id="UP000499080">
    <property type="component" value="Unassembled WGS sequence"/>
</dbReference>
<evidence type="ECO:0000313" key="1">
    <source>
        <dbReference type="EMBL" id="GBL69732.1"/>
    </source>
</evidence>
<evidence type="ECO:0000313" key="2">
    <source>
        <dbReference type="Proteomes" id="UP000499080"/>
    </source>
</evidence>
<organism evidence="1 2">
    <name type="scientific">Araneus ventricosus</name>
    <name type="common">Orbweaver spider</name>
    <name type="synonym">Epeira ventricosa</name>
    <dbReference type="NCBI Taxonomy" id="182803"/>
    <lineage>
        <taxon>Eukaryota</taxon>
        <taxon>Metazoa</taxon>
        <taxon>Ecdysozoa</taxon>
        <taxon>Arthropoda</taxon>
        <taxon>Chelicerata</taxon>
        <taxon>Arachnida</taxon>
        <taxon>Araneae</taxon>
        <taxon>Araneomorphae</taxon>
        <taxon>Entelegynae</taxon>
        <taxon>Araneoidea</taxon>
        <taxon>Araneidae</taxon>
        <taxon>Araneus</taxon>
    </lineage>
</organism>
<proteinExistence type="predicted"/>
<name>A0A4Y1ZVE8_ARAVE</name>